<feature type="transmembrane region" description="Helical" evidence="10">
    <location>
        <begin position="49"/>
        <end position="70"/>
    </location>
</feature>
<feature type="region of interest" description="Disordered" evidence="11">
    <location>
        <begin position="389"/>
        <end position="410"/>
    </location>
</feature>
<evidence type="ECO:0000256" key="2">
    <source>
        <dbReference type="ARBA" id="ARBA00022475"/>
    </source>
</evidence>
<dbReference type="PRINTS" id="PR00896">
    <property type="entry name" value="VASOPRESSINR"/>
</dbReference>
<dbReference type="EMBL" id="JARBDR010000141">
    <property type="protein sequence ID" value="KAJ8319974.1"/>
    <property type="molecule type" value="Genomic_DNA"/>
</dbReference>
<dbReference type="Gene3D" id="1.20.1070.10">
    <property type="entry name" value="Rhodopsin 7-helix transmembrane proteins"/>
    <property type="match status" value="1"/>
</dbReference>
<feature type="transmembrane region" description="Helical" evidence="10">
    <location>
        <begin position="161"/>
        <end position="183"/>
    </location>
</feature>
<comment type="similarity">
    <text evidence="10">Belongs to the G-protein coupled receptor 1 family. Vasopressin/oxytocin receptor subfamily.</text>
</comment>
<evidence type="ECO:0000256" key="11">
    <source>
        <dbReference type="SAM" id="MobiDB-lite"/>
    </source>
</evidence>
<name>A0ABQ9FRT0_TEGGR</name>
<accession>A0ABQ9FRT0</accession>
<evidence type="ECO:0000256" key="9">
    <source>
        <dbReference type="ARBA" id="ARBA00023224"/>
    </source>
</evidence>
<dbReference type="PANTHER" id="PTHR24241">
    <property type="entry name" value="NEUROPEPTIDE RECEPTOR-RELATED G-PROTEIN COUPLED RECEPTOR"/>
    <property type="match status" value="1"/>
</dbReference>
<keyword evidence="2" id="KW-1003">Cell membrane</keyword>
<dbReference type="PROSITE" id="PS00237">
    <property type="entry name" value="G_PROTEIN_RECEP_F1_1"/>
    <property type="match status" value="1"/>
</dbReference>
<dbReference type="PANTHER" id="PTHR24241:SF161">
    <property type="entry name" value="G-PROTEIN COUPLED RECEPTORS FAMILY 1 PROFILE DOMAIN-CONTAINING PROTEIN"/>
    <property type="match status" value="1"/>
</dbReference>
<evidence type="ECO:0000256" key="7">
    <source>
        <dbReference type="ARBA" id="ARBA00023170"/>
    </source>
</evidence>
<keyword evidence="4 10" id="KW-1133">Transmembrane helix</keyword>
<keyword evidence="14" id="KW-1185">Reference proteome</keyword>
<keyword evidence="8 10" id="KW-0325">Glycoprotein</keyword>
<comment type="subcellular location">
    <subcellularLocation>
        <location evidence="1 10">Cell membrane</location>
        <topology evidence="1 10">Multi-pass membrane protein</topology>
    </subcellularLocation>
</comment>
<proteinExistence type="inferred from homology"/>
<reference evidence="13 14" key="1">
    <citation type="submission" date="2022-12" db="EMBL/GenBank/DDBJ databases">
        <title>Chromosome-level genome of Tegillarca granosa.</title>
        <authorList>
            <person name="Kim J."/>
        </authorList>
    </citation>
    <scope>NUCLEOTIDE SEQUENCE [LARGE SCALE GENOMIC DNA]</scope>
    <source>
        <strain evidence="13">Teg-2019</strain>
        <tissue evidence="13">Adductor muscle</tissue>
    </source>
</reference>
<evidence type="ECO:0000256" key="10">
    <source>
        <dbReference type="RuleBase" id="RU046427"/>
    </source>
</evidence>
<evidence type="ECO:0000256" key="8">
    <source>
        <dbReference type="ARBA" id="ARBA00023180"/>
    </source>
</evidence>
<dbReference type="CDD" id="cd15196">
    <property type="entry name" value="7tmA_Vasopressin_Oxytocin"/>
    <property type="match status" value="1"/>
</dbReference>
<organism evidence="13 14">
    <name type="scientific">Tegillarca granosa</name>
    <name type="common">Malaysian cockle</name>
    <name type="synonym">Anadara granosa</name>
    <dbReference type="NCBI Taxonomy" id="220873"/>
    <lineage>
        <taxon>Eukaryota</taxon>
        <taxon>Metazoa</taxon>
        <taxon>Spiralia</taxon>
        <taxon>Lophotrochozoa</taxon>
        <taxon>Mollusca</taxon>
        <taxon>Bivalvia</taxon>
        <taxon>Autobranchia</taxon>
        <taxon>Pteriomorphia</taxon>
        <taxon>Arcoida</taxon>
        <taxon>Arcoidea</taxon>
        <taxon>Arcidae</taxon>
        <taxon>Tegillarca</taxon>
    </lineage>
</organism>
<evidence type="ECO:0000256" key="4">
    <source>
        <dbReference type="ARBA" id="ARBA00022989"/>
    </source>
</evidence>
<sequence length="410" mass="46878">MTTLLFENRSSIFSDGLFLGNNSNSSDSGNNSTSGGNHGRDETLANFEIFVSGLILYLAVFGNAVALLVLRWKRTKLSRMQLFIVHLCLADIFVALFNVLPQMIWDITYRFQGNNFLCKIVKYFQLVAMYSSTYVLVMTALDRYISICYPLTSQTWTSRRVHIMVALAWGLSLVLSVPQLVLFSMQEVSPGSNVYDCWETMSVGPHWHLQLYVTWIFSSVYAIPFLILTFAYTRICYVVWMSVGSREGSCKNKRIANGRSLKISFKKANTFRDNHHHSPRLVKNPRAHSKGVSKSKIKTIKLTLMVVLCFVICWGPFFVTMMWSAFDFNMPFNSTVSVIFLLMASLNSCTNPWIYLAFSVKPCGKKRRSTEYRTSMDSESRTRTVMLDRSMSVRHPENEENGLLESESKF</sequence>
<gene>
    <name evidence="13" type="ORF">KUTeg_001561</name>
</gene>
<feature type="transmembrane region" description="Helical" evidence="10">
    <location>
        <begin position="120"/>
        <end position="141"/>
    </location>
</feature>
<keyword evidence="9 10" id="KW-0807">Transducer</keyword>
<dbReference type="InterPro" id="IPR017452">
    <property type="entry name" value="GPCR_Rhodpsn_7TM"/>
</dbReference>
<feature type="compositionally biased region" description="Low complexity" evidence="11">
    <location>
        <begin position="401"/>
        <end position="410"/>
    </location>
</feature>
<evidence type="ECO:0000256" key="3">
    <source>
        <dbReference type="ARBA" id="ARBA00022692"/>
    </source>
</evidence>
<keyword evidence="5 10" id="KW-0297">G-protein coupled receptor</keyword>
<dbReference type="InterPro" id="IPR001817">
    <property type="entry name" value="Vasoprsn_rcpt"/>
</dbReference>
<feature type="transmembrane region" description="Helical" evidence="10">
    <location>
        <begin position="212"/>
        <end position="232"/>
    </location>
</feature>
<evidence type="ECO:0000259" key="12">
    <source>
        <dbReference type="PROSITE" id="PS50262"/>
    </source>
</evidence>
<feature type="transmembrane region" description="Helical" evidence="10">
    <location>
        <begin position="302"/>
        <end position="326"/>
    </location>
</feature>
<dbReference type="InterPro" id="IPR000276">
    <property type="entry name" value="GPCR_Rhodpsn"/>
</dbReference>
<dbReference type="PRINTS" id="PR00237">
    <property type="entry name" value="GPCRRHODOPSN"/>
</dbReference>
<feature type="transmembrane region" description="Helical" evidence="10">
    <location>
        <begin position="82"/>
        <end position="100"/>
    </location>
</feature>
<dbReference type="PROSITE" id="PS50262">
    <property type="entry name" value="G_PROTEIN_RECEP_F1_2"/>
    <property type="match status" value="1"/>
</dbReference>
<keyword evidence="7 10" id="KW-0675">Receptor</keyword>
<dbReference type="SUPFAM" id="SSF81321">
    <property type="entry name" value="Family A G protein-coupled receptor-like"/>
    <property type="match status" value="1"/>
</dbReference>
<feature type="transmembrane region" description="Helical" evidence="10">
    <location>
        <begin position="338"/>
        <end position="358"/>
    </location>
</feature>
<evidence type="ECO:0000256" key="5">
    <source>
        <dbReference type="ARBA" id="ARBA00023040"/>
    </source>
</evidence>
<keyword evidence="6 10" id="KW-0472">Membrane</keyword>
<evidence type="ECO:0000313" key="14">
    <source>
        <dbReference type="Proteomes" id="UP001217089"/>
    </source>
</evidence>
<feature type="domain" description="G-protein coupled receptors family 1 profile" evidence="12">
    <location>
        <begin position="62"/>
        <end position="355"/>
    </location>
</feature>
<evidence type="ECO:0000256" key="6">
    <source>
        <dbReference type="ARBA" id="ARBA00023136"/>
    </source>
</evidence>
<protein>
    <recommendedName>
        <fullName evidence="12">G-protein coupled receptors family 1 profile domain-containing protein</fullName>
    </recommendedName>
</protein>
<evidence type="ECO:0000256" key="1">
    <source>
        <dbReference type="ARBA" id="ARBA00004651"/>
    </source>
</evidence>
<comment type="caution">
    <text evidence="13">The sequence shown here is derived from an EMBL/GenBank/DDBJ whole genome shotgun (WGS) entry which is preliminary data.</text>
</comment>
<evidence type="ECO:0000313" key="13">
    <source>
        <dbReference type="EMBL" id="KAJ8319974.1"/>
    </source>
</evidence>
<dbReference type="Pfam" id="PF00001">
    <property type="entry name" value="7tm_1"/>
    <property type="match status" value="1"/>
</dbReference>
<keyword evidence="3 10" id="KW-0812">Transmembrane</keyword>
<dbReference type="Proteomes" id="UP001217089">
    <property type="component" value="Unassembled WGS sequence"/>
</dbReference>